<evidence type="ECO:0000313" key="1">
    <source>
        <dbReference type="EMBL" id="CAF9936005.1"/>
    </source>
</evidence>
<dbReference type="InterPro" id="IPR002347">
    <property type="entry name" value="SDR_fam"/>
</dbReference>
<organism evidence="1 2">
    <name type="scientific">Imshaugia aleurites</name>
    <dbReference type="NCBI Taxonomy" id="172621"/>
    <lineage>
        <taxon>Eukaryota</taxon>
        <taxon>Fungi</taxon>
        <taxon>Dikarya</taxon>
        <taxon>Ascomycota</taxon>
        <taxon>Pezizomycotina</taxon>
        <taxon>Lecanoromycetes</taxon>
        <taxon>OSLEUM clade</taxon>
        <taxon>Lecanoromycetidae</taxon>
        <taxon>Lecanorales</taxon>
        <taxon>Lecanorineae</taxon>
        <taxon>Parmeliaceae</taxon>
        <taxon>Imshaugia</taxon>
    </lineage>
</organism>
<dbReference type="InterPro" id="IPR036291">
    <property type="entry name" value="NAD(P)-bd_dom_sf"/>
</dbReference>
<dbReference type="AlphaFoldDB" id="A0A8H3IZ84"/>
<dbReference type="OrthoDB" id="1933717at2759"/>
<dbReference type="Pfam" id="PF00106">
    <property type="entry name" value="adh_short"/>
    <property type="match status" value="1"/>
</dbReference>
<sequence>MQPPYPSPVPTWHNETYAAISPQRAELSSVGKTVIITGAGSGIGRETAMAFAAAGAKRLVLIGRTDSTLAQTKESLQASSSSIDCLTFRADVADDKAMHQIAVAVGTWDVFILNAGHLPKLTSIASANLADYWTTYETNVKSVIIAATAFLPTANKTHATMLGVASRRLALPPASMPGGSAYSASKMAMVKTLEFLAVENPSVFVASVHPGIVETGMFRKSGAQPEILPMDSASLPAHFMLWLSSPEAAFLRGKLVWANWDVEELKAVGSKIQEGSQMTIGVDGWPFVNMT</sequence>
<proteinExistence type="predicted"/>
<evidence type="ECO:0000313" key="2">
    <source>
        <dbReference type="Proteomes" id="UP000664534"/>
    </source>
</evidence>
<dbReference type="Gene3D" id="3.40.50.720">
    <property type="entry name" value="NAD(P)-binding Rossmann-like Domain"/>
    <property type="match status" value="1"/>
</dbReference>
<comment type="caution">
    <text evidence="1">The sequence shown here is derived from an EMBL/GenBank/DDBJ whole genome shotgun (WGS) entry which is preliminary data.</text>
</comment>
<accession>A0A8H3IZ84</accession>
<name>A0A8H3IZ84_9LECA</name>
<gene>
    <name evidence="1" type="ORF">IMSHALPRED_010427</name>
</gene>
<dbReference type="SUPFAM" id="SSF51735">
    <property type="entry name" value="NAD(P)-binding Rossmann-fold domains"/>
    <property type="match status" value="1"/>
</dbReference>
<dbReference type="CDD" id="cd05233">
    <property type="entry name" value="SDR_c"/>
    <property type="match status" value="1"/>
</dbReference>
<dbReference type="PRINTS" id="PR00081">
    <property type="entry name" value="GDHRDH"/>
</dbReference>
<dbReference type="PANTHER" id="PTHR43975">
    <property type="entry name" value="ZGC:101858"/>
    <property type="match status" value="1"/>
</dbReference>
<dbReference type="Proteomes" id="UP000664534">
    <property type="component" value="Unassembled WGS sequence"/>
</dbReference>
<keyword evidence="2" id="KW-1185">Reference proteome</keyword>
<protein>
    <submittedName>
        <fullName evidence="1">Uncharacterized protein</fullName>
    </submittedName>
</protein>
<reference evidence="1" key="1">
    <citation type="submission" date="2021-03" db="EMBL/GenBank/DDBJ databases">
        <authorList>
            <person name="Tagirdzhanova G."/>
        </authorList>
    </citation>
    <scope>NUCLEOTIDE SEQUENCE</scope>
</reference>
<dbReference type="PANTHER" id="PTHR43975:SF2">
    <property type="entry name" value="EG:BACR7A4.14 PROTEIN-RELATED"/>
    <property type="match status" value="1"/>
</dbReference>
<dbReference type="EMBL" id="CAJPDT010000087">
    <property type="protein sequence ID" value="CAF9936005.1"/>
    <property type="molecule type" value="Genomic_DNA"/>
</dbReference>